<dbReference type="Proteomes" id="UP000192790">
    <property type="component" value="Unassembled WGS sequence"/>
</dbReference>
<evidence type="ECO:0000313" key="3">
    <source>
        <dbReference type="Proteomes" id="UP000192790"/>
    </source>
</evidence>
<name>A0A1W2A406_9FIRM</name>
<evidence type="ECO:0000259" key="1">
    <source>
        <dbReference type="Pfam" id="PF07287"/>
    </source>
</evidence>
<reference evidence="2 3" key="1">
    <citation type="submission" date="2017-04" db="EMBL/GenBank/DDBJ databases">
        <authorList>
            <person name="Afonso C.L."/>
            <person name="Miller P.J."/>
            <person name="Scott M.A."/>
            <person name="Spackman E."/>
            <person name="Goraichik I."/>
            <person name="Dimitrov K.M."/>
            <person name="Suarez D.L."/>
            <person name="Swayne D.E."/>
        </authorList>
    </citation>
    <scope>NUCLEOTIDE SEQUENCE [LARGE SCALE GENOMIC DNA]</scope>
    <source>
        <strain evidence="2 3">DSM 12816</strain>
    </source>
</reference>
<dbReference type="PANTHER" id="PTHR47472">
    <property type="entry name" value="PROPIONYL-COA CARBOXYLASE"/>
    <property type="match status" value="1"/>
</dbReference>
<keyword evidence="3" id="KW-1185">Reference proteome</keyword>
<dbReference type="OrthoDB" id="9763456at2"/>
<dbReference type="RefSeq" id="WP_084234068.1">
    <property type="nucleotide sequence ID" value="NZ_FWXW01000003.1"/>
</dbReference>
<dbReference type="PANTHER" id="PTHR47472:SF1">
    <property type="entry name" value="DUF1446-DOMAIN-CONTAINING PROTEIN"/>
    <property type="match status" value="1"/>
</dbReference>
<dbReference type="Pfam" id="PF07287">
    <property type="entry name" value="AtuA"/>
    <property type="match status" value="1"/>
</dbReference>
<gene>
    <name evidence="2" type="ORF">SAMN02745168_1462</name>
</gene>
<evidence type="ECO:0000313" key="2">
    <source>
        <dbReference type="EMBL" id="SMC55404.1"/>
    </source>
</evidence>
<dbReference type="EMBL" id="FWXW01000003">
    <property type="protein sequence ID" value="SMC55404.1"/>
    <property type="molecule type" value="Genomic_DNA"/>
</dbReference>
<sequence>MRTIRIGGGAGFSEDDLEPALDLMKYGDIDYICFECLAERTIAIAQQQKLANPRKGYNAGLEFRMEHVLPLAREKGIKVITNMGAANVERAMEVTMEIAARLGLTGLKVAGVMGDDVFDKLDRYKDIPIFETGERFGGFKKPLVSANAYLGFEGIAEALDNGADVVITGRCADAALFLGPLVHEFGWNTYEMYGKGTLVGHLMECSSYLTGGYFCIPGKSDVEDFWNIGFPIAEVSEDGTFFVTKLDRAGGRVDVQTCTEQLLYEIHDPASYLTPNCVADFSGVRFEEVAKNRVKVTGATGRPATGKYKVSVGYKDSYVGISELGLCGLRWKERCDLYFEAAEKRWQAYGEKPEEHQFSIIGYNSICRDAEHMNFDLTQIPEVRARIAVRADSMQRVKRQIELANPPLSCPAGASILTANFKEVLAILSLLIPCTDVNIRVFYREV</sequence>
<proteinExistence type="predicted"/>
<organism evidence="2 3">
    <name type="scientific">Papillibacter cinnamivorans DSM 12816</name>
    <dbReference type="NCBI Taxonomy" id="1122930"/>
    <lineage>
        <taxon>Bacteria</taxon>
        <taxon>Bacillati</taxon>
        <taxon>Bacillota</taxon>
        <taxon>Clostridia</taxon>
        <taxon>Eubacteriales</taxon>
        <taxon>Oscillospiraceae</taxon>
        <taxon>Papillibacter</taxon>
    </lineage>
</organism>
<dbReference type="AlphaFoldDB" id="A0A1W2A406"/>
<accession>A0A1W2A406</accession>
<dbReference type="STRING" id="1122930.SAMN02745168_1462"/>
<protein>
    <recommendedName>
        <fullName evidence="1">Acyclic terpene utilisation N-terminal domain-containing protein</fullName>
    </recommendedName>
</protein>
<dbReference type="InterPro" id="IPR010839">
    <property type="entry name" value="AtuA_N"/>
</dbReference>
<feature type="domain" description="Acyclic terpene utilisation N-terminal" evidence="1">
    <location>
        <begin position="4"/>
        <end position="441"/>
    </location>
</feature>